<dbReference type="EMBL" id="ACFG01000032">
    <property type="protein sequence ID" value="EEH63522.1"/>
    <property type="molecule type" value="Genomic_DNA"/>
</dbReference>
<dbReference type="InterPro" id="IPR000835">
    <property type="entry name" value="HTH_MarR-typ"/>
</dbReference>
<proteinExistence type="predicted"/>
<evidence type="ECO:0000259" key="4">
    <source>
        <dbReference type="PROSITE" id="PS50995"/>
    </source>
</evidence>
<protein>
    <submittedName>
        <fullName evidence="5">Transcriptional regulator, MarR family</fullName>
    </submittedName>
</protein>
<comment type="caution">
    <text evidence="5">The sequence shown here is derived from an EMBL/GenBank/DDBJ whole genome shotgun (WGS) entry which is preliminary data.</text>
</comment>
<dbReference type="HOGENOM" id="CLU_083287_12_1_11"/>
<evidence type="ECO:0000313" key="6">
    <source>
        <dbReference type="Proteomes" id="UP000010301"/>
    </source>
</evidence>
<evidence type="ECO:0000313" key="5">
    <source>
        <dbReference type="EMBL" id="EEH63522.1"/>
    </source>
</evidence>
<keyword evidence="6" id="KW-1185">Reference proteome</keyword>
<dbReference type="OrthoDB" id="4485201at2"/>
<evidence type="ECO:0000256" key="2">
    <source>
        <dbReference type="ARBA" id="ARBA00023125"/>
    </source>
</evidence>
<dbReference type="GO" id="GO:0003677">
    <property type="term" value="F:DNA binding"/>
    <property type="evidence" value="ECO:0007669"/>
    <property type="project" value="UniProtKB-KW"/>
</dbReference>
<reference evidence="5 6" key="1">
    <citation type="submission" date="2009-01" db="EMBL/GenBank/DDBJ databases">
        <authorList>
            <person name="Qin X."/>
            <person name="Bachman B."/>
            <person name="Battles P."/>
            <person name="Bell A."/>
            <person name="Bess C."/>
            <person name="Bickham C."/>
            <person name="Chaboub L."/>
            <person name="Chen D."/>
            <person name="Coyle M."/>
            <person name="Deiros D.R."/>
            <person name="Dinh H."/>
            <person name="Forbes L."/>
            <person name="Fowler G."/>
            <person name="Francisco L."/>
            <person name="Fu Q."/>
            <person name="Gubbala S."/>
            <person name="Hale W."/>
            <person name="Han Y."/>
            <person name="Hemphill L."/>
            <person name="Highlander S.K."/>
            <person name="Hirani K."/>
            <person name="Hogues M."/>
            <person name="Jackson L."/>
            <person name="Jakkamsetti A."/>
            <person name="Javaid M."/>
            <person name="Jiang H."/>
            <person name="Korchina V."/>
            <person name="Kovar C."/>
            <person name="Lara F."/>
            <person name="Lee S."/>
            <person name="Mata R."/>
            <person name="Mathew T."/>
            <person name="Moen C."/>
            <person name="Morales K."/>
            <person name="Munidasa M."/>
            <person name="Nazareth L."/>
            <person name="Ngo R."/>
            <person name="Nguyen L."/>
            <person name="Okwuonu G."/>
            <person name="Ongeri F."/>
            <person name="Patil S."/>
            <person name="Petrosino J."/>
            <person name="Pham C."/>
            <person name="Pham P."/>
            <person name="Pu L.-L."/>
            <person name="Puazo M."/>
            <person name="Raj R."/>
            <person name="Reid J."/>
            <person name="Rouhana J."/>
            <person name="Saada N."/>
            <person name="Shang Y."/>
            <person name="Simmons D."/>
            <person name="Thornton R."/>
            <person name="Warren J."/>
            <person name="Weissenberger G."/>
            <person name="Zhang J."/>
            <person name="Zhang L."/>
            <person name="Zhou C."/>
            <person name="Zhu D."/>
            <person name="Muzny D."/>
            <person name="Worley K."/>
            <person name="Gibbs R."/>
        </authorList>
    </citation>
    <scope>NUCLEOTIDE SEQUENCE [LARGE SCALE GENOMIC DNA]</scope>
    <source>
        <strain evidence="5 6">DSM 15436</strain>
    </source>
</reference>
<dbReference type="Gene3D" id="1.10.10.10">
    <property type="entry name" value="Winged helix-like DNA-binding domain superfamily/Winged helix DNA-binding domain"/>
    <property type="match status" value="1"/>
</dbReference>
<evidence type="ECO:0000256" key="1">
    <source>
        <dbReference type="ARBA" id="ARBA00023015"/>
    </source>
</evidence>
<dbReference type="SUPFAM" id="SSF46785">
    <property type="entry name" value="Winged helix' DNA-binding domain"/>
    <property type="match status" value="1"/>
</dbReference>
<accession>C0W133</accession>
<dbReference type="GO" id="GO:0003700">
    <property type="term" value="F:DNA-binding transcription factor activity"/>
    <property type="evidence" value="ECO:0007669"/>
    <property type="project" value="InterPro"/>
</dbReference>
<dbReference type="PRINTS" id="PR00598">
    <property type="entry name" value="HTHMARR"/>
</dbReference>
<gene>
    <name evidence="5" type="ORF">HMPREF0044_1123</name>
</gene>
<dbReference type="PROSITE" id="PS50995">
    <property type="entry name" value="HTH_MARR_2"/>
    <property type="match status" value="1"/>
</dbReference>
<name>C0W133_9ACTO</name>
<organism evidence="5 6">
    <name type="scientific">Gleimia coleocanis DSM 15436</name>
    <dbReference type="NCBI Taxonomy" id="525245"/>
    <lineage>
        <taxon>Bacteria</taxon>
        <taxon>Bacillati</taxon>
        <taxon>Actinomycetota</taxon>
        <taxon>Actinomycetes</taxon>
        <taxon>Actinomycetales</taxon>
        <taxon>Actinomycetaceae</taxon>
        <taxon>Gleimia</taxon>
    </lineage>
</organism>
<dbReference type="SMART" id="SM00347">
    <property type="entry name" value="HTH_MARR"/>
    <property type="match status" value="1"/>
</dbReference>
<dbReference type="Proteomes" id="UP000010301">
    <property type="component" value="Unassembled WGS sequence"/>
</dbReference>
<keyword evidence="1" id="KW-0805">Transcription regulation</keyword>
<dbReference type="PANTHER" id="PTHR42756">
    <property type="entry name" value="TRANSCRIPTIONAL REGULATOR, MARR"/>
    <property type="match status" value="1"/>
</dbReference>
<evidence type="ECO:0000256" key="3">
    <source>
        <dbReference type="ARBA" id="ARBA00023163"/>
    </source>
</evidence>
<keyword evidence="2" id="KW-0238">DNA-binding</keyword>
<keyword evidence="3" id="KW-0804">Transcription</keyword>
<feature type="domain" description="HTH marR-type" evidence="4">
    <location>
        <begin position="1"/>
        <end position="144"/>
    </location>
</feature>
<dbReference type="InterPro" id="IPR036390">
    <property type="entry name" value="WH_DNA-bd_sf"/>
</dbReference>
<dbReference type="InterPro" id="IPR036388">
    <property type="entry name" value="WH-like_DNA-bd_sf"/>
</dbReference>
<dbReference type="AlphaFoldDB" id="C0W133"/>
<sequence>MILSTTYTHNDYTSLAVDLIHHVHVLNKYGFNQKFAESQRGEGMVLGYLMHQDQAVTPSEIAQHANLTSARIATILKTLEKKALITRTTDPSDQRRCLVELTTTGCEAAKEFHASVMHYIEKMLASIGINDATEYVRILGKLARSTQANYQEEKQ</sequence>
<dbReference type="STRING" id="525245.HMPREF0044_1123"/>
<dbReference type="PANTHER" id="PTHR42756:SF1">
    <property type="entry name" value="TRANSCRIPTIONAL REPRESSOR OF EMRAB OPERON"/>
    <property type="match status" value="1"/>
</dbReference>
<dbReference type="Pfam" id="PF12802">
    <property type="entry name" value="MarR_2"/>
    <property type="match status" value="1"/>
</dbReference>
<dbReference type="eggNOG" id="COG1846">
    <property type="taxonomic scope" value="Bacteria"/>
</dbReference>